<organism evidence="2 3">
    <name type="scientific">Drosophila arizonae</name>
    <name type="common">Fruit fly</name>
    <dbReference type="NCBI Taxonomy" id="7263"/>
    <lineage>
        <taxon>Eukaryota</taxon>
        <taxon>Metazoa</taxon>
        <taxon>Ecdysozoa</taxon>
        <taxon>Arthropoda</taxon>
        <taxon>Hexapoda</taxon>
        <taxon>Insecta</taxon>
        <taxon>Pterygota</taxon>
        <taxon>Neoptera</taxon>
        <taxon>Endopterygota</taxon>
        <taxon>Diptera</taxon>
        <taxon>Brachycera</taxon>
        <taxon>Muscomorpha</taxon>
        <taxon>Ephydroidea</taxon>
        <taxon>Drosophilidae</taxon>
        <taxon>Drosophila</taxon>
    </lineage>
</organism>
<protein>
    <submittedName>
        <fullName evidence="3">Uncharacterized protein LOC108620635</fullName>
    </submittedName>
</protein>
<dbReference type="InterPro" id="IPR001611">
    <property type="entry name" value="Leu-rich_rpt"/>
</dbReference>
<accession>A0ABM1Q0P0</accession>
<proteinExistence type="predicted"/>
<evidence type="ECO:0000313" key="2">
    <source>
        <dbReference type="Proteomes" id="UP000694904"/>
    </source>
</evidence>
<dbReference type="GeneID" id="108620635"/>
<keyword evidence="1" id="KW-1133">Transmembrane helix</keyword>
<evidence type="ECO:0000313" key="3">
    <source>
        <dbReference type="RefSeq" id="XP_017873026.1"/>
    </source>
</evidence>
<dbReference type="PROSITE" id="PS51450">
    <property type="entry name" value="LRR"/>
    <property type="match status" value="1"/>
</dbReference>
<dbReference type="Gene3D" id="3.80.10.10">
    <property type="entry name" value="Ribonuclease Inhibitor"/>
    <property type="match status" value="1"/>
</dbReference>
<reference evidence="3" key="1">
    <citation type="submission" date="2025-08" db="UniProtKB">
        <authorList>
            <consortium name="RefSeq"/>
        </authorList>
    </citation>
    <scope>IDENTIFICATION</scope>
    <source>
        <tissue evidence="3">Whole organism</tissue>
    </source>
</reference>
<sequence>MDIYYILVTIIGFSVCKADSNITCGCLMHAEEWESENTYDCSNQTSTPDFKCLSELKPNILKLKDNKYGSPPSELLQYDFSNLTYIDLSYNEITEMPDDWVRHFPSIRKINLDHNRLLNALELIEKYANINIPVHYNPIICDCEQCSTPILKIANNHRQTITCSNGDKPISFFAHCAKCSLPDNTDKFRKDWHMAGLLIIIIIIIIVIIIVIIRYWRLS</sequence>
<keyword evidence="2" id="KW-1185">Reference proteome</keyword>
<dbReference type="InterPro" id="IPR032675">
    <property type="entry name" value="LRR_dom_sf"/>
</dbReference>
<dbReference type="RefSeq" id="XP_017873026.1">
    <property type="nucleotide sequence ID" value="XM_018017537.1"/>
</dbReference>
<keyword evidence="1" id="KW-0472">Membrane</keyword>
<dbReference type="Pfam" id="PF13855">
    <property type="entry name" value="LRR_8"/>
    <property type="match status" value="1"/>
</dbReference>
<dbReference type="Proteomes" id="UP000694904">
    <property type="component" value="Unplaced"/>
</dbReference>
<feature type="transmembrane region" description="Helical" evidence="1">
    <location>
        <begin position="195"/>
        <end position="216"/>
    </location>
</feature>
<feature type="non-terminal residue" evidence="3">
    <location>
        <position position="219"/>
    </location>
</feature>
<name>A0ABM1Q0P0_DROAR</name>
<dbReference type="SUPFAM" id="SSF52058">
    <property type="entry name" value="L domain-like"/>
    <property type="match status" value="1"/>
</dbReference>
<keyword evidence="1" id="KW-0812">Transmembrane</keyword>
<evidence type="ECO:0000256" key="1">
    <source>
        <dbReference type="SAM" id="Phobius"/>
    </source>
</evidence>
<gene>
    <name evidence="3" type="primary">LOC108620635</name>
</gene>